<organism evidence="3 4">
    <name type="scientific">Methylophilus luteus</name>
    <dbReference type="NCBI Taxonomy" id="640108"/>
    <lineage>
        <taxon>Bacteria</taxon>
        <taxon>Pseudomonadati</taxon>
        <taxon>Pseudomonadota</taxon>
        <taxon>Betaproteobacteria</taxon>
        <taxon>Nitrosomonadales</taxon>
        <taxon>Methylophilaceae</taxon>
        <taxon>Methylophilus</taxon>
    </lineage>
</organism>
<dbReference type="InterPro" id="IPR001387">
    <property type="entry name" value="Cro/C1-type_HTH"/>
</dbReference>
<evidence type="ECO:0000313" key="4">
    <source>
        <dbReference type="Proteomes" id="UP001597128"/>
    </source>
</evidence>
<keyword evidence="4" id="KW-1185">Reference proteome</keyword>
<evidence type="ECO:0000256" key="1">
    <source>
        <dbReference type="ARBA" id="ARBA00023125"/>
    </source>
</evidence>
<protein>
    <submittedName>
        <fullName evidence="3">HigA family addiction module antitoxin</fullName>
    </submittedName>
</protein>
<dbReference type="NCBIfam" id="TIGR02607">
    <property type="entry name" value="antidote_HigA"/>
    <property type="match status" value="1"/>
</dbReference>
<dbReference type="RefSeq" id="WP_379057195.1">
    <property type="nucleotide sequence ID" value="NZ_JBHTKB010000001.1"/>
</dbReference>
<name>A0ABW3F6X1_9PROT</name>
<feature type="domain" description="HTH cro/C1-type" evidence="2">
    <location>
        <begin position="21"/>
        <end position="65"/>
    </location>
</feature>
<dbReference type="EMBL" id="JBHTKB010000001">
    <property type="protein sequence ID" value="MFD0913342.1"/>
    <property type="molecule type" value="Genomic_DNA"/>
</dbReference>
<proteinExistence type="predicted"/>
<dbReference type="SMART" id="SM00530">
    <property type="entry name" value="HTH_XRE"/>
    <property type="match status" value="1"/>
</dbReference>
<dbReference type="InterPro" id="IPR010982">
    <property type="entry name" value="Lambda_DNA-bd_dom_sf"/>
</dbReference>
<evidence type="ECO:0000313" key="3">
    <source>
        <dbReference type="EMBL" id="MFD0913342.1"/>
    </source>
</evidence>
<accession>A0ABW3F6X1</accession>
<dbReference type="Gene3D" id="1.10.260.40">
    <property type="entry name" value="lambda repressor-like DNA-binding domains"/>
    <property type="match status" value="1"/>
</dbReference>
<sequence length="101" mass="11044">MSRMHQPPHPGETLREDILPALGVSVTEAADQLGVARPTLSKVLNGRAAISPEMALRLEKWLGVENGGRADVWLAEQTAYDLWQAREKFNADVKPSALRAA</sequence>
<dbReference type="Proteomes" id="UP001597128">
    <property type="component" value="Unassembled WGS sequence"/>
</dbReference>
<reference evidence="4" key="1">
    <citation type="journal article" date="2019" name="Int. J. Syst. Evol. Microbiol.">
        <title>The Global Catalogue of Microorganisms (GCM) 10K type strain sequencing project: providing services to taxonomists for standard genome sequencing and annotation.</title>
        <authorList>
            <consortium name="The Broad Institute Genomics Platform"/>
            <consortium name="The Broad Institute Genome Sequencing Center for Infectious Disease"/>
            <person name="Wu L."/>
            <person name="Ma J."/>
        </authorList>
    </citation>
    <scope>NUCLEOTIDE SEQUENCE [LARGE SCALE GENOMIC DNA]</scope>
    <source>
        <strain evidence="4">CCUG 58412</strain>
    </source>
</reference>
<evidence type="ECO:0000259" key="2">
    <source>
        <dbReference type="PROSITE" id="PS50943"/>
    </source>
</evidence>
<keyword evidence="1" id="KW-0238">DNA-binding</keyword>
<dbReference type="Pfam" id="PF01381">
    <property type="entry name" value="HTH_3"/>
    <property type="match status" value="1"/>
</dbReference>
<comment type="caution">
    <text evidence="3">The sequence shown here is derived from an EMBL/GenBank/DDBJ whole genome shotgun (WGS) entry which is preliminary data.</text>
</comment>
<dbReference type="PANTHER" id="PTHR36924:SF1">
    <property type="entry name" value="ANTITOXIN HIGA-1"/>
    <property type="match status" value="1"/>
</dbReference>
<dbReference type="CDD" id="cd00093">
    <property type="entry name" value="HTH_XRE"/>
    <property type="match status" value="1"/>
</dbReference>
<dbReference type="SUPFAM" id="SSF47413">
    <property type="entry name" value="lambda repressor-like DNA-binding domains"/>
    <property type="match status" value="1"/>
</dbReference>
<dbReference type="InterPro" id="IPR013430">
    <property type="entry name" value="Toxin_antidote_HigA"/>
</dbReference>
<dbReference type="PROSITE" id="PS50943">
    <property type="entry name" value="HTH_CROC1"/>
    <property type="match status" value="1"/>
</dbReference>
<dbReference type="PANTHER" id="PTHR36924">
    <property type="entry name" value="ANTITOXIN HIGA-1"/>
    <property type="match status" value="1"/>
</dbReference>
<gene>
    <name evidence="3" type="ORF">ACFQ1Z_07275</name>
</gene>